<accession>A0ABD4X6D7</accession>
<feature type="transmembrane region" description="Helical" evidence="1">
    <location>
        <begin position="12"/>
        <end position="29"/>
    </location>
</feature>
<dbReference type="RefSeq" id="WP_065270560.1">
    <property type="nucleotide sequence ID" value="NZ_CP015124.1"/>
</dbReference>
<sequence>MWIAFALLRRGANVILTFAFFYGVWWYLFTWMPEKNRQTYDPIYARDVFSGHLPVAEVLATRRFHAKDAETWDCTYAIVRLGPDAPEQPPTWIDDEMGWQFRFGGQWVESPRAEPPVNHYDHIDTCAKYWPMELSTELKDTLYSSGAWFVYRQYSDTLFLYSNERRLAARIRFGD</sequence>
<comment type="caution">
    <text evidence="2">The sequence shown here is derived from an EMBL/GenBank/DDBJ whole genome shotgun (WGS) entry which is preliminary data.</text>
</comment>
<name>A0ABD4X6D7_9RHOB</name>
<proteinExistence type="predicted"/>
<evidence type="ECO:0000313" key="3">
    <source>
        <dbReference type="Proteomes" id="UP001218364"/>
    </source>
</evidence>
<keyword evidence="1" id="KW-0812">Transmembrane</keyword>
<organism evidence="2 3">
    <name type="scientific">Phaeobacter gallaeciensis</name>
    <dbReference type="NCBI Taxonomy" id="60890"/>
    <lineage>
        <taxon>Bacteria</taxon>
        <taxon>Pseudomonadati</taxon>
        <taxon>Pseudomonadota</taxon>
        <taxon>Alphaproteobacteria</taxon>
        <taxon>Rhodobacterales</taxon>
        <taxon>Roseobacteraceae</taxon>
        <taxon>Phaeobacter</taxon>
    </lineage>
</organism>
<evidence type="ECO:0000256" key="1">
    <source>
        <dbReference type="SAM" id="Phobius"/>
    </source>
</evidence>
<gene>
    <name evidence="2" type="ORF">PXK24_04825</name>
</gene>
<reference evidence="2 3" key="1">
    <citation type="submission" date="2023-02" db="EMBL/GenBank/DDBJ databases">
        <title>Population genomics of bacteria associated with diatom.</title>
        <authorList>
            <person name="Xie J."/>
            <person name="Wang H."/>
        </authorList>
    </citation>
    <scope>NUCLEOTIDE SEQUENCE [LARGE SCALE GENOMIC DNA]</scope>
    <source>
        <strain evidence="2 3">PT47_8</strain>
    </source>
</reference>
<dbReference type="AlphaFoldDB" id="A0ABD4X6D7"/>
<keyword evidence="1" id="KW-0472">Membrane</keyword>
<dbReference type="Proteomes" id="UP001218364">
    <property type="component" value="Unassembled WGS sequence"/>
</dbReference>
<evidence type="ECO:0000313" key="2">
    <source>
        <dbReference type="EMBL" id="MDE4165004.1"/>
    </source>
</evidence>
<dbReference type="EMBL" id="JARCJK010000001">
    <property type="protein sequence ID" value="MDE4165004.1"/>
    <property type="molecule type" value="Genomic_DNA"/>
</dbReference>
<keyword evidence="1" id="KW-1133">Transmembrane helix</keyword>
<protein>
    <submittedName>
        <fullName evidence="2">Uncharacterized protein</fullName>
    </submittedName>
</protein>